<proteinExistence type="predicted"/>
<dbReference type="Proteomes" id="UP000250069">
    <property type="component" value="Chromosome"/>
</dbReference>
<evidence type="ECO:0000256" key="1">
    <source>
        <dbReference type="SAM" id="SignalP"/>
    </source>
</evidence>
<dbReference type="EMBL" id="CP030150">
    <property type="protein sequence ID" value="AWX72288.1"/>
    <property type="molecule type" value="Genomic_DNA"/>
</dbReference>
<dbReference type="InterPro" id="IPR058995">
    <property type="entry name" value="YolC/YozM-like"/>
</dbReference>
<keyword evidence="1" id="KW-0732">Signal</keyword>
<sequence length="111" mass="12689">MKKTVVGILVVASSLFMFSIALYAVNGNQKTPDEVLDNAWEKFGLVSYGIGETDPVISIGMDKTKSETKLREYLNDNLSEDVKEKYKIEVIKEDRKVLEKEHQKYLNDTKQ</sequence>
<dbReference type="AlphaFoldDB" id="A0ABC8D8R0"/>
<gene>
    <name evidence="2" type="ORF">BVDSYZ_09735</name>
</gene>
<dbReference type="RefSeq" id="WP_031379082.1">
    <property type="nucleotide sequence ID" value="NZ_CP015443.1"/>
</dbReference>
<protein>
    <recommendedName>
        <fullName evidence="4">Bacteriophage protein</fullName>
    </recommendedName>
</protein>
<accession>A0ABC8D8R0</accession>
<name>A0ABC8D8R0_BACVE</name>
<feature type="chain" id="PRO_5044894439" description="Bacteriophage protein" evidence="1">
    <location>
        <begin position="25"/>
        <end position="111"/>
    </location>
</feature>
<evidence type="ECO:0000313" key="3">
    <source>
        <dbReference type="Proteomes" id="UP000250069"/>
    </source>
</evidence>
<dbReference type="Pfam" id="PF26328">
    <property type="entry name" value="YolC_YozM"/>
    <property type="match status" value="1"/>
</dbReference>
<feature type="signal peptide" evidence="1">
    <location>
        <begin position="1"/>
        <end position="24"/>
    </location>
</feature>
<reference evidence="2 3" key="1">
    <citation type="submission" date="2018-06" db="EMBL/GenBank/DDBJ databases">
        <title>Complete Genome Sequence of Bacillus velezensis DSYZ, a Plant Growth-Promoting Rhizobacterium with Antifungal Activity.</title>
        <authorList>
            <person name="Du B."/>
            <person name="Ding Y."/>
            <person name="Liu K."/>
            <person name="Yao L."/>
            <person name="Wang C."/>
            <person name="Li H."/>
            <person name="Liu H."/>
        </authorList>
    </citation>
    <scope>NUCLEOTIDE SEQUENCE [LARGE SCALE GENOMIC DNA]</scope>
    <source>
        <strain evidence="2 3">DSYZ</strain>
    </source>
</reference>
<evidence type="ECO:0008006" key="4">
    <source>
        <dbReference type="Google" id="ProtNLM"/>
    </source>
</evidence>
<organism evidence="2 3">
    <name type="scientific">Bacillus velezensis</name>
    <dbReference type="NCBI Taxonomy" id="492670"/>
    <lineage>
        <taxon>Bacteria</taxon>
        <taxon>Bacillati</taxon>
        <taxon>Bacillota</taxon>
        <taxon>Bacilli</taxon>
        <taxon>Bacillales</taxon>
        <taxon>Bacillaceae</taxon>
        <taxon>Bacillus</taxon>
        <taxon>Bacillus amyloliquefaciens group</taxon>
    </lineage>
</organism>
<evidence type="ECO:0000313" key="2">
    <source>
        <dbReference type="EMBL" id="AWX72288.1"/>
    </source>
</evidence>